<protein>
    <recommendedName>
        <fullName evidence="6">Zinc-ribbon domain-containing protein</fullName>
    </recommendedName>
</protein>
<proteinExistence type="predicted"/>
<keyword evidence="5" id="KW-1185">Reference proteome</keyword>
<keyword evidence="1" id="KW-0175">Coiled coil</keyword>
<feature type="domain" description="Zinc-ribbon" evidence="2">
    <location>
        <begin position="114"/>
        <end position="135"/>
    </location>
</feature>
<feature type="coiled-coil region" evidence="1">
    <location>
        <begin position="63"/>
        <end position="104"/>
    </location>
</feature>
<dbReference type="Pfam" id="PF13240">
    <property type="entry name" value="Zn_Ribbon_1"/>
    <property type="match status" value="1"/>
</dbReference>
<evidence type="ECO:0000259" key="2">
    <source>
        <dbReference type="Pfam" id="PF13240"/>
    </source>
</evidence>
<name>C0BWD7_9FIRM</name>
<evidence type="ECO:0000313" key="5">
    <source>
        <dbReference type="Proteomes" id="UP000004893"/>
    </source>
</evidence>
<dbReference type="InterPro" id="IPR026870">
    <property type="entry name" value="Zinc_ribbon_dom"/>
</dbReference>
<dbReference type="Proteomes" id="UP000004893">
    <property type="component" value="Unassembled WGS sequence"/>
</dbReference>
<dbReference type="EMBL" id="ABYI02000005">
    <property type="protein sequence ID" value="EEG75784.1"/>
    <property type="molecule type" value="Genomic_DNA"/>
</dbReference>
<evidence type="ECO:0008006" key="6">
    <source>
        <dbReference type="Google" id="ProtNLM"/>
    </source>
</evidence>
<gene>
    <name evidence="4" type="ORF">CLOHYLEM_04142</name>
</gene>
<dbReference type="Pfam" id="PF13248">
    <property type="entry name" value="Zn_ribbon_3"/>
    <property type="match status" value="1"/>
</dbReference>
<dbReference type="AlphaFoldDB" id="C0BWD7"/>
<dbReference type="HOGENOM" id="CLU_1871816_0_0_9"/>
<feature type="domain" description="Putative zinc-ribbon" evidence="3">
    <location>
        <begin position="1"/>
        <end position="24"/>
    </location>
</feature>
<dbReference type="OrthoDB" id="9788304at2"/>
<evidence type="ECO:0000256" key="1">
    <source>
        <dbReference type="SAM" id="Coils"/>
    </source>
</evidence>
<comment type="caution">
    <text evidence="4">The sequence shown here is derived from an EMBL/GenBank/DDBJ whole genome shotgun (WGS) entry which is preliminary data.</text>
</comment>
<reference evidence="4" key="1">
    <citation type="submission" date="2009-02" db="EMBL/GenBank/DDBJ databases">
        <authorList>
            <person name="Fulton L."/>
            <person name="Clifton S."/>
            <person name="Fulton B."/>
            <person name="Xu J."/>
            <person name="Minx P."/>
            <person name="Pepin K.H."/>
            <person name="Johnson M."/>
            <person name="Bhonagiri V."/>
            <person name="Nash W.E."/>
            <person name="Mardis E.R."/>
            <person name="Wilson R.K."/>
        </authorList>
    </citation>
    <scope>NUCLEOTIDE SEQUENCE [LARGE SCALE GENOMIC DNA]</scope>
    <source>
        <strain evidence="4">DSM 15053</strain>
    </source>
</reference>
<dbReference type="InterPro" id="IPR059113">
    <property type="entry name" value="Znf_ribbon"/>
</dbReference>
<reference evidence="4" key="2">
    <citation type="submission" date="2013-06" db="EMBL/GenBank/DDBJ databases">
        <title>Draft genome sequence of Clostridium hylemonae (DSM 15053).</title>
        <authorList>
            <person name="Sudarsanam P."/>
            <person name="Ley R."/>
            <person name="Guruge J."/>
            <person name="Turnbaugh P.J."/>
            <person name="Mahowald M."/>
            <person name="Liep D."/>
            <person name="Gordon J."/>
        </authorList>
    </citation>
    <scope>NUCLEOTIDE SEQUENCE</scope>
    <source>
        <strain evidence="4">DSM 15053</strain>
    </source>
</reference>
<evidence type="ECO:0000313" key="4">
    <source>
        <dbReference type="EMBL" id="EEG75784.1"/>
    </source>
</evidence>
<evidence type="ECO:0000259" key="3">
    <source>
        <dbReference type="Pfam" id="PF13248"/>
    </source>
</evidence>
<sequence length="136" mass="15107">MIKCVKCGSELREGSLFCTYCGEKTESRPDSSQFIGQVEKADAQADGLDGLFAQIRAYVKSETDKQQKVLSEKEERIRTLELELKEKEALIAQLNGKLKDLENAAPVAPDKRECPKCGNALSDDMVFCNQCGTKVR</sequence>
<dbReference type="RefSeq" id="WP_006441472.1">
    <property type="nucleotide sequence ID" value="NZ_CP036524.1"/>
</dbReference>
<organism evidence="4 5">
    <name type="scientific">[Clostridium] hylemonae DSM 15053</name>
    <dbReference type="NCBI Taxonomy" id="553973"/>
    <lineage>
        <taxon>Bacteria</taxon>
        <taxon>Bacillati</taxon>
        <taxon>Bacillota</taxon>
        <taxon>Clostridia</taxon>
        <taxon>Lachnospirales</taxon>
        <taxon>Lachnospiraceae</taxon>
    </lineage>
</organism>
<accession>C0BWD7</accession>
<dbReference type="Gene3D" id="1.20.5.490">
    <property type="entry name" value="Single helix bin"/>
    <property type="match status" value="1"/>
</dbReference>
<dbReference type="STRING" id="553973.CLOHYLEM_04142"/>